<evidence type="ECO:0000256" key="3">
    <source>
        <dbReference type="ARBA" id="ARBA00022679"/>
    </source>
</evidence>
<keyword evidence="7" id="KW-0833">Ubl conjugation pathway</keyword>
<evidence type="ECO:0000256" key="10">
    <source>
        <dbReference type="ARBA" id="ARBA00023136"/>
    </source>
</evidence>
<comment type="subcellular location">
    <subcellularLocation>
        <location evidence="1">Membrane</location>
        <topology evidence="1">Single-pass membrane protein</topology>
    </subcellularLocation>
</comment>
<keyword evidence="3" id="KW-0808">Transferase</keyword>
<keyword evidence="9 12" id="KW-1133">Transmembrane helix</keyword>
<dbReference type="SMART" id="SM00184">
    <property type="entry name" value="RING"/>
    <property type="match status" value="1"/>
</dbReference>
<evidence type="ECO:0000313" key="14">
    <source>
        <dbReference type="EMBL" id="KAL3771437.1"/>
    </source>
</evidence>
<gene>
    <name evidence="14" type="ORF">ACHAWO_009100</name>
</gene>
<dbReference type="InterPro" id="IPR001841">
    <property type="entry name" value="Znf_RING"/>
</dbReference>
<protein>
    <recommendedName>
        <fullName evidence="13">RING-type domain-containing protein</fullName>
    </recommendedName>
</protein>
<dbReference type="EMBL" id="JALLPJ020001287">
    <property type="protein sequence ID" value="KAL3771437.1"/>
    <property type="molecule type" value="Genomic_DNA"/>
</dbReference>
<evidence type="ECO:0000256" key="2">
    <source>
        <dbReference type="ARBA" id="ARBA00004906"/>
    </source>
</evidence>
<evidence type="ECO:0000313" key="15">
    <source>
        <dbReference type="Proteomes" id="UP001530400"/>
    </source>
</evidence>
<keyword evidence="8" id="KW-0862">Zinc</keyword>
<feature type="domain" description="RING-type" evidence="13">
    <location>
        <begin position="235"/>
        <end position="302"/>
    </location>
</feature>
<dbReference type="PROSITE" id="PS50089">
    <property type="entry name" value="ZF_RING_2"/>
    <property type="match status" value="1"/>
</dbReference>
<name>A0ABD3N6E3_9STRA</name>
<keyword evidence="4 12" id="KW-0812">Transmembrane</keyword>
<sequence>MPDFGTARIDIRFAVFIIWAFLFLMFIVFPISIIYIDHILHRLCRFLGCTCWGWYVGTDVDEIDGSRIMRGTYYPFLPSVKKMEIKRLRMELIKRCLQRYSVWMMIDKDTVLIQDEENNEKSDYCASSDEAAELNVSKSVQSESSTDVESQFQDEENEQFTHLYIPYPGYDHDGIRISALPFTTKKTVIDGSKDKRRFGFIRNIWRKQQKAQAEPEPQSHVVIRLDEKRTASKFCAICLASYEPYDKISWSSNEGCTHAFHNECILTWLATLGDKWSRQQRFTDGLEPDELLRYELECPCCRQEFVSKDVICACCVEEEDVDSELENPAVSEHSV</sequence>
<evidence type="ECO:0000256" key="5">
    <source>
        <dbReference type="ARBA" id="ARBA00022723"/>
    </source>
</evidence>
<evidence type="ECO:0000256" key="1">
    <source>
        <dbReference type="ARBA" id="ARBA00004167"/>
    </source>
</evidence>
<dbReference type="Pfam" id="PF13639">
    <property type="entry name" value="zf-RING_2"/>
    <property type="match status" value="1"/>
</dbReference>
<feature type="transmembrane region" description="Helical" evidence="12">
    <location>
        <begin position="12"/>
        <end position="36"/>
    </location>
</feature>
<dbReference type="GO" id="GO:0016020">
    <property type="term" value="C:membrane"/>
    <property type="evidence" value="ECO:0007669"/>
    <property type="project" value="UniProtKB-SubCell"/>
</dbReference>
<evidence type="ECO:0000256" key="9">
    <source>
        <dbReference type="ARBA" id="ARBA00022989"/>
    </source>
</evidence>
<comment type="pathway">
    <text evidence="2">Protein modification; protein ubiquitination.</text>
</comment>
<evidence type="ECO:0000256" key="8">
    <source>
        <dbReference type="ARBA" id="ARBA00022833"/>
    </source>
</evidence>
<keyword evidence="5" id="KW-0479">Metal-binding</keyword>
<accession>A0ABD3N6E3</accession>
<dbReference type="Gene3D" id="3.30.40.10">
    <property type="entry name" value="Zinc/RING finger domain, C3HC4 (zinc finger)"/>
    <property type="match status" value="1"/>
</dbReference>
<dbReference type="AlphaFoldDB" id="A0ABD3N6E3"/>
<dbReference type="GO" id="GO:0016740">
    <property type="term" value="F:transferase activity"/>
    <property type="evidence" value="ECO:0007669"/>
    <property type="project" value="UniProtKB-KW"/>
</dbReference>
<organism evidence="14 15">
    <name type="scientific">Cyclotella atomus</name>
    <dbReference type="NCBI Taxonomy" id="382360"/>
    <lineage>
        <taxon>Eukaryota</taxon>
        <taxon>Sar</taxon>
        <taxon>Stramenopiles</taxon>
        <taxon>Ochrophyta</taxon>
        <taxon>Bacillariophyta</taxon>
        <taxon>Coscinodiscophyceae</taxon>
        <taxon>Thalassiosirophycidae</taxon>
        <taxon>Stephanodiscales</taxon>
        <taxon>Stephanodiscaceae</taxon>
        <taxon>Cyclotella</taxon>
    </lineage>
</organism>
<proteinExistence type="predicted"/>
<dbReference type="Proteomes" id="UP001530400">
    <property type="component" value="Unassembled WGS sequence"/>
</dbReference>
<evidence type="ECO:0000256" key="11">
    <source>
        <dbReference type="PROSITE-ProRule" id="PRU00175"/>
    </source>
</evidence>
<dbReference type="PANTHER" id="PTHR45768">
    <property type="entry name" value="E3 UBIQUITIN-PROTEIN LIGASE RNF13-LIKE"/>
    <property type="match status" value="1"/>
</dbReference>
<evidence type="ECO:0000256" key="12">
    <source>
        <dbReference type="SAM" id="Phobius"/>
    </source>
</evidence>
<keyword evidence="6 11" id="KW-0863">Zinc-finger</keyword>
<comment type="caution">
    <text evidence="14">The sequence shown here is derived from an EMBL/GenBank/DDBJ whole genome shotgun (WGS) entry which is preliminary data.</text>
</comment>
<reference evidence="14 15" key="1">
    <citation type="submission" date="2024-10" db="EMBL/GenBank/DDBJ databases">
        <title>Updated reference genomes for cyclostephanoid diatoms.</title>
        <authorList>
            <person name="Roberts W.R."/>
            <person name="Alverson A.J."/>
        </authorList>
    </citation>
    <scope>NUCLEOTIDE SEQUENCE [LARGE SCALE GENOMIC DNA]</scope>
    <source>
        <strain evidence="14 15">AJA010-31</strain>
    </source>
</reference>
<dbReference type="GO" id="GO:0008270">
    <property type="term" value="F:zinc ion binding"/>
    <property type="evidence" value="ECO:0007669"/>
    <property type="project" value="UniProtKB-KW"/>
</dbReference>
<evidence type="ECO:0000256" key="4">
    <source>
        <dbReference type="ARBA" id="ARBA00022692"/>
    </source>
</evidence>
<dbReference type="InterPro" id="IPR013083">
    <property type="entry name" value="Znf_RING/FYVE/PHD"/>
</dbReference>
<evidence type="ECO:0000259" key="13">
    <source>
        <dbReference type="PROSITE" id="PS50089"/>
    </source>
</evidence>
<evidence type="ECO:0000256" key="6">
    <source>
        <dbReference type="ARBA" id="ARBA00022771"/>
    </source>
</evidence>
<dbReference type="SUPFAM" id="SSF57850">
    <property type="entry name" value="RING/U-box"/>
    <property type="match status" value="1"/>
</dbReference>
<dbReference type="PANTHER" id="PTHR45768:SF18">
    <property type="entry name" value="RING-H2 FINGER PROTEIN ATL47-RELATED"/>
    <property type="match status" value="1"/>
</dbReference>
<evidence type="ECO:0000256" key="7">
    <source>
        <dbReference type="ARBA" id="ARBA00022786"/>
    </source>
</evidence>
<keyword evidence="10 12" id="KW-0472">Membrane</keyword>
<dbReference type="CDD" id="cd16448">
    <property type="entry name" value="RING-H2"/>
    <property type="match status" value="1"/>
</dbReference>
<keyword evidence="15" id="KW-1185">Reference proteome</keyword>